<dbReference type="Pfam" id="PF24518">
    <property type="entry name" value="Ig_CD22"/>
    <property type="match status" value="1"/>
</dbReference>
<keyword evidence="3" id="KW-0472">Membrane</keyword>
<dbReference type="InterPro" id="IPR003599">
    <property type="entry name" value="Ig_sub"/>
</dbReference>
<evidence type="ECO:0000256" key="2">
    <source>
        <dbReference type="SAM" id="MobiDB-lite"/>
    </source>
</evidence>
<evidence type="ECO:0000313" key="5">
    <source>
        <dbReference type="Ensembl" id="ENSSFOP00015006079.2"/>
    </source>
</evidence>
<dbReference type="PANTHER" id="PTHR46013:SF4">
    <property type="entry name" value="B-CELL RECEPTOR CD22-RELATED"/>
    <property type="match status" value="1"/>
</dbReference>
<dbReference type="PANTHER" id="PTHR46013">
    <property type="entry name" value="VASCULAR CELL ADHESION MOLECULE 1"/>
    <property type="match status" value="1"/>
</dbReference>
<keyword evidence="3" id="KW-0812">Transmembrane</keyword>
<dbReference type="Gene3D" id="2.60.40.10">
    <property type="entry name" value="Immunoglobulins"/>
    <property type="match status" value="2"/>
</dbReference>
<dbReference type="GeneTree" id="ENSGT00940000172064"/>
<dbReference type="SMART" id="SM00409">
    <property type="entry name" value="IG"/>
    <property type="match status" value="2"/>
</dbReference>
<gene>
    <name evidence="5" type="primary">LOC108932029</name>
</gene>
<proteinExistence type="predicted"/>
<dbReference type="InterPro" id="IPR007110">
    <property type="entry name" value="Ig-like_dom"/>
</dbReference>
<keyword evidence="6" id="KW-1185">Reference proteome</keyword>
<dbReference type="Pfam" id="PF00047">
    <property type="entry name" value="ig"/>
    <property type="match status" value="1"/>
</dbReference>
<feature type="compositionally biased region" description="Basic and acidic residues" evidence="2">
    <location>
        <begin position="331"/>
        <end position="344"/>
    </location>
</feature>
<keyword evidence="3" id="KW-1133">Transmembrane helix</keyword>
<protein>
    <submittedName>
        <fullName evidence="5">Junctional adhesion molecule B-like</fullName>
    </submittedName>
</protein>
<organism evidence="5 6">
    <name type="scientific">Scleropages formosus</name>
    <name type="common">Asian bonytongue</name>
    <name type="synonym">Osteoglossum formosum</name>
    <dbReference type="NCBI Taxonomy" id="113540"/>
    <lineage>
        <taxon>Eukaryota</taxon>
        <taxon>Metazoa</taxon>
        <taxon>Chordata</taxon>
        <taxon>Craniata</taxon>
        <taxon>Vertebrata</taxon>
        <taxon>Euteleostomi</taxon>
        <taxon>Actinopterygii</taxon>
        <taxon>Neopterygii</taxon>
        <taxon>Teleostei</taxon>
        <taxon>Osteoglossocephala</taxon>
        <taxon>Osteoglossomorpha</taxon>
        <taxon>Osteoglossiformes</taxon>
        <taxon>Osteoglossidae</taxon>
        <taxon>Scleropages</taxon>
    </lineage>
</organism>
<evidence type="ECO:0000256" key="1">
    <source>
        <dbReference type="ARBA" id="ARBA00023319"/>
    </source>
</evidence>
<keyword evidence="1" id="KW-0393">Immunoglobulin domain</keyword>
<dbReference type="InterPro" id="IPR036179">
    <property type="entry name" value="Ig-like_dom_sf"/>
</dbReference>
<dbReference type="AlphaFoldDB" id="A0A8C9R5X1"/>
<feature type="transmembrane region" description="Helical" evidence="3">
    <location>
        <begin position="259"/>
        <end position="281"/>
    </location>
</feature>
<dbReference type="PROSITE" id="PS50835">
    <property type="entry name" value="IG_LIKE"/>
    <property type="match status" value="1"/>
</dbReference>
<feature type="region of interest" description="Disordered" evidence="2">
    <location>
        <begin position="289"/>
        <end position="359"/>
    </location>
</feature>
<sequence length="359" mass="40122">MHQHVSLANADQGVNKEQLGVTGAAEMGAGEILNFWALNLFVLSGVLSGAWDVQYPKNEVCAVRGSTVVIPCTYVYPGKNHVQKMWCHHHKNCIDTKYVCHSRDINVSPEYKGRAECLGNEHQNCSLKVKNITDTDAGKYRFRFITNSNQWTGQDGVTLTITELRVSMKSLNKNGKIREGDSFNLTCATKGCSLSQSEFIWVKDKERLLETHSTLQFINVSCRHKGNYSCALKGGGDRSEEFQLDIQVPSCPETSNSSLISIIVGTLLTVLAVVLVLLIYFKRKKNPEEDRERKTQVSNDSTTPVTTGHKQEGISEEDEVSYASVQFLKKKPPERSERSERQSHNDGVIYSSVSHYANV</sequence>
<accession>A0A8C9R5X1</accession>
<reference evidence="5" key="2">
    <citation type="submission" date="2025-08" db="UniProtKB">
        <authorList>
            <consortium name="Ensembl"/>
        </authorList>
    </citation>
    <scope>IDENTIFICATION</scope>
</reference>
<feature type="compositionally biased region" description="Polar residues" evidence="2">
    <location>
        <begin position="296"/>
        <end position="308"/>
    </location>
</feature>
<dbReference type="SUPFAM" id="SSF48726">
    <property type="entry name" value="Immunoglobulin"/>
    <property type="match status" value="2"/>
</dbReference>
<dbReference type="InterPro" id="IPR013783">
    <property type="entry name" value="Ig-like_fold"/>
</dbReference>
<feature type="domain" description="Ig-like" evidence="4">
    <location>
        <begin position="162"/>
        <end position="247"/>
    </location>
</feature>
<dbReference type="InterPro" id="IPR013151">
    <property type="entry name" value="Immunoglobulin_dom"/>
</dbReference>
<evidence type="ECO:0000256" key="3">
    <source>
        <dbReference type="SAM" id="Phobius"/>
    </source>
</evidence>
<dbReference type="InterPro" id="IPR056386">
    <property type="entry name" value="Ig_CD22"/>
</dbReference>
<evidence type="ECO:0000259" key="4">
    <source>
        <dbReference type="PROSITE" id="PS50835"/>
    </source>
</evidence>
<name>A0A8C9R5X1_SCLFO</name>
<dbReference type="Proteomes" id="UP000694397">
    <property type="component" value="Chromosome 6"/>
</dbReference>
<reference evidence="5 6" key="1">
    <citation type="submission" date="2019-04" db="EMBL/GenBank/DDBJ databases">
        <authorList>
            <consortium name="Wellcome Sanger Institute Data Sharing"/>
        </authorList>
    </citation>
    <scope>NUCLEOTIDE SEQUENCE [LARGE SCALE GENOMIC DNA]</scope>
</reference>
<dbReference type="Ensembl" id="ENSSFOT00015006177.2">
    <property type="protein sequence ID" value="ENSSFOP00015006079.2"/>
    <property type="gene ID" value="ENSSFOG00015003955.2"/>
</dbReference>
<evidence type="ECO:0000313" key="6">
    <source>
        <dbReference type="Proteomes" id="UP000694397"/>
    </source>
</evidence>
<reference evidence="5" key="3">
    <citation type="submission" date="2025-09" db="UniProtKB">
        <authorList>
            <consortium name="Ensembl"/>
        </authorList>
    </citation>
    <scope>IDENTIFICATION</scope>
</reference>